<accession>A0A385YZE5</accession>
<name>A0A385YZE5_9PSED</name>
<evidence type="ECO:0000313" key="1">
    <source>
        <dbReference type="EMBL" id="AYC32136.1"/>
    </source>
</evidence>
<keyword evidence="2" id="KW-1185">Reference proteome</keyword>
<dbReference type="EMBL" id="CP032419">
    <property type="protein sequence ID" value="AYC32136.1"/>
    <property type="molecule type" value="Genomic_DNA"/>
</dbReference>
<sequence length="128" mass="14816">MGEWSDYFEDFPEENPANYADGRFDPELVKTIHQEEQKISDARAEINRLLLSAWLNEKEKHYLATEECPQCGLKELKTYNIKNSYYLCECQDCGTYGKGKTHEDAIKAVVDAFGDGLNWREITGPWSR</sequence>
<proteinExistence type="predicted"/>
<evidence type="ECO:0000313" key="2">
    <source>
        <dbReference type="Proteomes" id="UP000265560"/>
    </source>
</evidence>
<dbReference type="KEGG" id="pcav:D3880_06945"/>
<dbReference type="OrthoDB" id="8779896at2"/>
<dbReference type="Proteomes" id="UP000265560">
    <property type="component" value="Chromosome"/>
</dbReference>
<reference evidence="2" key="1">
    <citation type="submission" date="2018-09" db="EMBL/GenBank/DDBJ databases">
        <authorList>
            <person name="Zhu H."/>
        </authorList>
    </citation>
    <scope>NUCLEOTIDE SEQUENCE [LARGE SCALE GENOMIC DNA]</scope>
    <source>
        <strain evidence="2">K2W31S-8</strain>
    </source>
</reference>
<dbReference type="AlphaFoldDB" id="A0A385YZE5"/>
<organism evidence="1 2">
    <name type="scientific">Pseudomonas cavernae</name>
    <dbReference type="NCBI Taxonomy" id="2320867"/>
    <lineage>
        <taxon>Bacteria</taxon>
        <taxon>Pseudomonadati</taxon>
        <taxon>Pseudomonadota</taxon>
        <taxon>Gammaproteobacteria</taxon>
        <taxon>Pseudomonadales</taxon>
        <taxon>Pseudomonadaceae</taxon>
        <taxon>Pseudomonas</taxon>
    </lineage>
</organism>
<dbReference type="RefSeq" id="WP_119892758.1">
    <property type="nucleotide sequence ID" value="NZ_CP032419.1"/>
</dbReference>
<protein>
    <submittedName>
        <fullName evidence="1">Uncharacterized protein</fullName>
    </submittedName>
</protein>
<gene>
    <name evidence="1" type="ORF">D3880_06945</name>
</gene>